<dbReference type="SUPFAM" id="SSF51206">
    <property type="entry name" value="cAMP-binding domain-like"/>
    <property type="match status" value="1"/>
</dbReference>
<dbReference type="InterPro" id="IPR014710">
    <property type="entry name" value="RmlC-like_jellyroll"/>
</dbReference>
<organism evidence="10 11">
    <name type="scientific">Aquimarina spongiae</name>
    <dbReference type="NCBI Taxonomy" id="570521"/>
    <lineage>
        <taxon>Bacteria</taxon>
        <taxon>Pseudomonadati</taxon>
        <taxon>Bacteroidota</taxon>
        <taxon>Flavobacteriia</taxon>
        <taxon>Flavobacteriales</taxon>
        <taxon>Flavobacteriaceae</taxon>
        <taxon>Aquimarina</taxon>
    </lineage>
</organism>
<dbReference type="PROSITE" id="PS50042">
    <property type="entry name" value="CNMP_BINDING_3"/>
    <property type="match status" value="1"/>
</dbReference>
<evidence type="ECO:0000256" key="5">
    <source>
        <dbReference type="ARBA" id="ARBA00023163"/>
    </source>
</evidence>
<dbReference type="STRING" id="570521.SAMN04488508_107212"/>
<keyword evidence="3" id="KW-0805">Transcription regulation</keyword>
<feature type="domain" description="Cyclic nucleotide-binding" evidence="7">
    <location>
        <begin position="149"/>
        <end position="263"/>
    </location>
</feature>
<dbReference type="OrthoDB" id="9127033at2"/>
<dbReference type="EMBL" id="FQYP01000007">
    <property type="protein sequence ID" value="SHJ31314.1"/>
    <property type="molecule type" value="Genomic_DNA"/>
</dbReference>
<keyword evidence="2" id="KW-0902">Two-component regulatory system</keyword>
<dbReference type="Gene3D" id="1.10.10.10">
    <property type="entry name" value="Winged helix-like DNA-binding domain superfamily/Winged helix DNA-binding domain"/>
    <property type="match status" value="1"/>
</dbReference>
<dbReference type="InterPro" id="IPR039420">
    <property type="entry name" value="WalR-like"/>
</dbReference>
<dbReference type="SMART" id="SM00100">
    <property type="entry name" value="cNMP"/>
    <property type="match status" value="1"/>
</dbReference>
<dbReference type="Gene3D" id="2.60.120.10">
    <property type="entry name" value="Jelly Rolls"/>
    <property type="match status" value="1"/>
</dbReference>
<protein>
    <submittedName>
        <fullName evidence="10">cAMP-binding domain of CRP or a regulatory subunit of cAMP-dependent protein kinases</fullName>
    </submittedName>
</protein>
<sequence length="352" mass="39435">MKTILLIEDDTVLRENTAELLELSDYDVICAPNGKIGIEKAKKEKPDIIVCDIMMPEVDGYGVLEALSFDSGTNQIPFIFLSAKTEHKEIRKGMDLGADDYLTKPFEEEELLSAIESRLAKAQIIANIIEEQSAPKEVQQKDDGLRNLNELKNFFDDYGEISTCKKGESIYKEGEHSNTIYLILKGVIKSHKMDENGKELITALYKADDFLGFTSFVDNVPYQESATAVEEVELAGISKSKLKDILEKSKNISLELMELLTDNLSEIKEQLLQMAYSSVRKKTAQTILQFAEVLNKKAEDNIKISRHDLASVAGIATESLIRTLSSFKKDGLIEIEGRNIRILDLSGLQMVE</sequence>
<evidence type="ECO:0000256" key="1">
    <source>
        <dbReference type="ARBA" id="ARBA00022553"/>
    </source>
</evidence>
<dbReference type="PANTHER" id="PTHR48111:SF4">
    <property type="entry name" value="DNA-BINDING DUAL TRANSCRIPTIONAL REGULATOR OMPR"/>
    <property type="match status" value="1"/>
</dbReference>
<evidence type="ECO:0000259" key="7">
    <source>
        <dbReference type="PROSITE" id="PS50042"/>
    </source>
</evidence>
<dbReference type="InterPro" id="IPR011006">
    <property type="entry name" value="CheY-like_superfamily"/>
</dbReference>
<dbReference type="GO" id="GO:0000156">
    <property type="term" value="F:phosphorelay response regulator activity"/>
    <property type="evidence" value="ECO:0007669"/>
    <property type="project" value="TreeGrafter"/>
</dbReference>
<dbReference type="Pfam" id="PF00027">
    <property type="entry name" value="cNMP_binding"/>
    <property type="match status" value="1"/>
</dbReference>
<evidence type="ECO:0000256" key="2">
    <source>
        <dbReference type="ARBA" id="ARBA00023012"/>
    </source>
</evidence>
<dbReference type="CDD" id="cd00038">
    <property type="entry name" value="CAP_ED"/>
    <property type="match status" value="1"/>
</dbReference>
<dbReference type="SUPFAM" id="SSF52172">
    <property type="entry name" value="CheY-like"/>
    <property type="match status" value="1"/>
</dbReference>
<name>A0A1M6IA21_9FLAO</name>
<dbReference type="PANTHER" id="PTHR48111">
    <property type="entry name" value="REGULATOR OF RPOS"/>
    <property type="match status" value="1"/>
</dbReference>
<keyword evidence="4" id="KW-0238">DNA-binding</keyword>
<dbReference type="GO" id="GO:0016301">
    <property type="term" value="F:kinase activity"/>
    <property type="evidence" value="ECO:0007669"/>
    <property type="project" value="UniProtKB-KW"/>
</dbReference>
<dbReference type="Proteomes" id="UP000184432">
    <property type="component" value="Unassembled WGS sequence"/>
</dbReference>
<dbReference type="GO" id="GO:0032993">
    <property type="term" value="C:protein-DNA complex"/>
    <property type="evidence" value="ECO:0007669"/>
    <property type="project" value="TreeGrafter"/>
</dbReference>
<dbReference type="SUPFAM" id="SSF46785">
    <property type="entry name" value="Winged helix' DNA-binding domain"/>
    <property type="match status" value="1"/>
</dbReference>
<dbReference type="InterPro" id="IPR036390">
    <property type="entry name" value="WH_DNA-bd_sf"/>
</dbReference>
<keyword evidence="10" id="KW-0418">Kinase</keyword>
<dbReference type="Pfam" id="PF13545">
    <property type="entry name" value="HTH_Crp_2"/>
    <property type="match status" value="1"/>
</dbReference>
<dbReference type="Gene3D" id="3.40.50.2300">
    <property type="match status" value="1"/>
</dbReference>
<keyword evidence="1 6" id="KW-0597">Phosphoprotein</keyword>
<dbReference type="InterPro" id="IPR012318">
    <property type="entry name" value="HTH_CRP"/>
</dbReference>
<evidence type="ECO:0000256" key="3">
    <source>
        <dbReference type="ARBA" id="ARBA00023015"/>
    </source>
</evidence>
<feature type="modified residue" description="4-aspartylphosphate" evidence="6">
    <location>
        <position position="52"/>
    </location>
</feature>
<dbReference type="SMART" id="SM00448">
    <property type="entry name" value="REC"/>
    <property type="match status" value="1"/>
</dbReference>
<dbReference type="RefSeq" id="WP_073318228.1">
    <property type="nucleotide sequence ID" value="NZ_FQYP01000007.1"/>
</dbReference>
<dbReference type="GO" id="GO:0006355">
    <property type="term" value="P:regulation of DNA-templated transcription"/>
    <property type="evidence" value="ECO:0007669"/>
    <property type="project" value="InterPro"/>
</dbReference>
<feature type="domain" description="Response regulatory" evidence="8">
    <location>
        <begin position="3"/>
        <end position="119"/>
    </location>
</feature>
<keyword evidence="10" id="KW-0808">Transferase</keyword>
<evidence type="ECO:0000313" key="10">
    <source>
        <dbReference type="EMBL" id="SHJ31314.1"/>
    </source>
</evidence>
<dbReference type="PROSITE" id="PS51063">
    <property type="entry name" value="HTH_CRP_2"/>
    <property type="match status" value="1"/>
</dbReference>
<dbReference type="AlphaFoldDB" id="A0A1M6IA21"/>
<dbReference type="InterPro" id="IPR036388">
    <property type="entry name" value="WH-like_DNA-bd_sf"/>
</dbReference>
<dbReference type="PROSITE" id="PS50110">
    <property type="entry name" value="RESPONSE_REGULATORY"/>
    <property type="match status" value="1"/>
</dbReference>
<dbReference type="InterPro" id="IPR000595">
    <property type="entry name" value="cNMP-bd_dom"/>
</dbReference>
<dbReference type="Pfam" id="PF00072">
    <property type="entry name" value="Response_reg"/>
    <property type="match status" value="1"/>
</dbReference>
<dbReference type="InterPro" id="IPR001789">
    <property type="entry name" value="Sig_transdc_resp-reg_receiver"/>
</dbReference>
<keyword evidence="11" id="KW-1185">Reference proteome</keyword>
<proteinExistence type="predicted"/>
<dbReference type="GO" id="GO:0005829">
    <property type="term" value="C:cytosol"/>
    <property type="evidence" value="ECO:0007669"/>
    <property type="project" value="TreeGrafter"/>
</dbReference>
<dbReference type="GO" id="GO:0000976">
    <property type="term" value="F:transcription cis-regulatory region binding"/>
    <property type="evidence" value="ECO:0007669"/>
    <property type="project" value="TreeGrafter"/>
</dbReference>
<dbReference type="InterPro" id="IPR018490">
    <property type="entry name" value="cNMP-bd_dom_sf"/>
</dbReference>
<evidence type="ECO:0000259" key="9">
    <source>
        <dbReference type="PROSITE" id="PS51063"/>
    </source>
</evidence>
<evidence type="ECO:0000256" key="6">
    <source>
        <dbReference type="PROSITE-ProRule" id="PRU00169"/>
    </source>
</evidence>
<dbReference type="CDD" id="cd17574">
    <property type="entry name" value="REC_OmpR"/>
    <property type="match status" value="1"/>
</dbReference>
<dbReference type="SMART" id="SM00419">
    <property type="entry name" value="HTH_CRP"/>
    <property type="match status" value="1"/>
</dbReference>
<evidence type="ECO:0000313" key="11">
    <source>
        <dbReference type="Proteomes" id="UP000184432"/>
    </source>
</evidence>
<gene>
    <name evidence="10" type="ORF">SAMN04488508_107212</name>
</gene>
<evidence type="ECO:0000259" key="8">
    <source>
        <dbReference type="PROSITE" id="PS50110"/>
    </source>
</evidence>
<evidence type="ECO:0000256" key="4">
    <source>
        <dbReference type="ARBA" id="ARBA00023125"/>
    </source>
</evidence>
<accession>A0A1M6IA21</accession>
<reference evidence="11" key="1">
    <citation type="submission" date="2016-11" db="EMBL/GenBank/DDBJ databases">
        <authorList>
            <person name="Varghese N."/>
            <person name="Submissions S."/>
        </authorList>
    </citation>
    <scope>NUCLEOTIDE SEQUENCE [LARGE SCALE GENOMIC DNA]</scope>
    <source>
        <strain evidence="11">DSM 22623</strain>
    </source>
</reference>
<keyword evidence="5" id="KW-0804">Transcription</keyword>
<feature type="domain" description="HTH crp-type" evidence="9">
    <location>
        <begin position="277"/>
        <end position="346"/>
    </location>
</feature>